<dbReference type="PROSITE" id="PS50092">
    <property type="entry name" value="TSP1"/>
    <property type="match status" value="4"/>
</dbReference>
<evidence type="ECO:0000256" key="5">
    <source>
        <dbReference type="ARBA" id="ARBA00023157"/>
    </source>
</evidence>
<feature type="region of interest" description="Disordered" evidence="6">
    <location>
        <begin position="490"/>
        <end position="516"/>
    </location>
</feature>
<evidence type="ECO:0008006" key="10">
    <source>
        <dbReference type="Google" id="ProtNLM"/>
    </source>
</evidence>
<reference evidence="8" key="2">
    <citation type="submission" date="2025-09" db="UniProtKB">
        <authorList>
            <consortium name="Ensembl"/>
        </authorList>
    </citation>
    <scope>IDENTIFICATION</scope>
</reference>
<dbReference type="InterPro" id="IPR052065">
    <property type="entry name" value="Compl_asym_regulator"/>
</dbReference>
<evidence type="ECO:0000256" key="4">
    <source>
        <dbReference type="ARBA" id="ARBA00022737"/>
    </source>
</evidence>
<dbReference type="Gene3D" id="2.20.100.10">
    <property type="entry name" value="Thrombospondin type-1 (TSP1) repeat"/>
    <property type="match status" value="4"/>
</dbReference>
<feature type="signal peptide" evidence="7">
    <location>
        <begin position="1"/>
        <end position="16"/>
    </location>
</feature>
<feature type="region of interest" description="Disordered" evidence="6">
    <location>
        <begin position="220"/>
        <end position="268"/>
    </location>
</feature>
<evidence type="ECO:0000256" key="1">
    <source>
        <dbReference type="ARBA" id="ARBA00004613"/>
    </source>
</evidence>
<keyword evidence="2" id="KW-0964">Secreted</keyword>
<evidence type="ECO:0000256" key="6">
    <source>
        <dbReference type="SAM" id="MobiDB-lite"/>
    </source>
</evidence>
<protein>
    <recommendedName>
        <fullName evidence="10">Properdin</fullName>
    </recommendedName>
</protein>
<accession>A0A8C3IBU3</accession>
<dbReference type="GeneTree" id="ENSGT00440000038972"/>
<dbReference type="SMART" id="SM00209">
    <property type="entry name" value="TSP1"/>
    <property type="match status" value="5"/>
</dbReference>
<keyword evidence="5" id="KW-1015">Disulfide bond</keyword>
<dbReference type="Ensembl" id="ENSCPBT00000036688.1">
    <property type="protein sequence ID" value="ENSCPBP00000031182.1"/>
    <property type="gene ID" value="ENSCPBG00000021894.1"/>
</dbReference>
<dbReference type="Pfam" id="PF18487">
    <property type="entry name" value="TSR"/>
    <property type="match status" value="1"/>
</dbReference>
<dbReference type="Pfam" id="PF00090">
    <property type="entry name" value="TSP_1"/>
    <property type="match status" value="4"/>
</dbReference>
<evidence type="ECO:0000256" key="2">
    <source>
        <dbReference type="ARBA" id="ARBA00022525"/>
    </source>
</evidence>
<dbReference type="InterPro" id="IPR049536">
    <property type="entry name" value="CFP_TSR-0"/>
</dbReference>
<dbReference type="InterPro" id="IPR036383">
    <property type="entry name" value="TSP1_rpt_sf"/>
</dbReference>
<proteinExistence type="predicted"/>
<keyword evidence="3 7" id="KW-0732">Signal</keyword>
<dbReference type="FunFam" id="2.20.100.10:FF:000001">
    <property type="entry name" value="semaphorin-5A isoform X1"/>
    <property type="match status" value="2"/>
</dbReference>
<dbReference type="PANTHER" id="PTHR22906">
    <property type="entry name" value="PROPERDIN"/>
    <property type="match status" value="1"/>
</dbReference>
<feature type="compositionally biased region" description="Low complexity" evidence="6">
    <location>
        <begin position="257"/>
        <end position="268"/>
    </location>
</feature>
<evidence type="ECO:0000256" key="7">
    <source>
        <dbReference type="SAM" id="SignalP"/>
    </source>
</evidence>
<evidence type="ECO:0000313" key="8">
    <source>
        <dbReference type="Ensembl" id="ENSCPBP00000031182.1"/>
    </source>
</evidence>
<feature type="chain" id="PRO_5034762066" description="Properdin" evidence="7">
    <location>
        <begin position="17"/>
        <end position="516"/>
    </location>
</feature>
<dbReference type="OMA" id="WRMRTCT"/>
<dbReference type="InterPro" id="IPR054019">
    <property type="entry name" value="CFP_TSR_C"/>
</dbReference>
<dbReference type="InterPro" id="IPR000884">
    <property type="entry name" value="TSP1_rpt"/>
</dbReference>
<dbReference type="PRINTS" id="PR01705">
    <property type="entry name" value="TSP1REPEAT"/>
</dbReference>
<dbReference type="SUPFAM" id="SSF82895">
    <property type="entry name" value="TSP-1 type 1 repeat"/>
    <property type="match status" value="5"/>
</dbReference>
<feature type="compositionally biased region" description="Pro residues" evidence="6">
    <location>
        <begin position="222"/>
        <end position="233"/>
    </location>
</feature>
<name>A0A8C3IBU3_CHRPI</name>
<dbReference type="Proteomes" id="UP000694380">
    <property type="component" value="Unplaced"/>
</dbReference>
<evidence type="ECO:0000256" key="3">
    <source>
        <dbReference type="ARBA" id="ARBA00022729"/>
    </source>
</evidence>
<dbReference type="AlphaFoldDB" id="A0A8C3IBU3"/>
<dbReference type="PANTHER" id="PTHR22906:SF43">
    <property type="entry name" value="PROPERDIN"/>
    <property type="match status" value="1"/>
</dbReference>
<comment type="subcellular location">
    <subcellularLocation>
        <location evidence="1">Secreted</location>
    </subcellularLocation>
</comment>
<organism evidence="8 9">
    <name type="scientific">Chrysemys picta bellii</name>
    <name type="common">Western painted turtle</name>
    <name type="synonym">Emys bellii</name>
    <dbReference type="NCBI Taxonomy" id="8478"/>
    <lineage>
        <taxon>Eukaryota</taxon>
        <taxon>Metazoa</taxon>
        <taxon>Chordata</taxon>
        <taxon>Craniata</taxon>
        <taxon>Vertebrata</taxon>
        <taxon>Euteleostomi</taxon>
        <taxon>Archelosauria</taxon>
        <taxon>Testudinata</taxon>
        <taxon>Testudines</taxon>
        <taxon>Cryptodira</taxon>
        <taxon>Durocryptodira</taxon>
        <taxon>Testudinoidea</taxon>
        <taxon>Emydidae</taxon>
        <taxon>Chrysemys</taxon>
    </lineage>
</organism>
<sequence>MEGAVTFGLLLALCWALGPFAGTGAGGGGCVSEPSGPPQSVCLSVPPGLCYEDFGAGKCKLFLGEDVSQEDCCQNPNYGYRPRAGAPCQSLMGGWSAWGPWSSCSVTCAEGVRKRVRRCTEPAPICGGSCPGPDSDTMPCDTNKICPSECVCGWGGDWGQWGPCSATCSPEDVKLKPQQRRWRVCNNPPPSVIPPGLPCIGPTSEDQSCPGLPFCPGEKDPPAPLSPSQPVPCPGARWEPAPSRGDRPLPRSPPPQASQSPPWAFSQPSGEVSHADLCFFLSDPAPCLVDGGWNNWETSSTCSVTCGLGRVTQKRLCNNPAPRHGGKACLGLNTRSHFCNTKIPCPVDGRWSEWGEWSTCTRPGYTGSISCREIVGQQRRTRECRGRSPDGKRCEGSTIHIRSCYNMFRCKLEGQWSDWSPWGLCVPPCEKNSMKSRKRVCQPTYPKFSMETQGVGSTGSVNVSFWGKPWPQCQPINGQALEVEEKEPCLNMPPCPEEEEYETPLLDPSFPHRDPP</sequence>
<reference evidence="8" key="1">
    <citation type="submission" date="2025-08" db="UniProtKB">
        <authorList>
            <consortium name="Ensembl"/>
        </authorList>
    </citation>
    <scope>IDENTIFICATION</scope>
</reference>
<keyword evidence="4" id="KW-0677">Repeat</keyword>
<dbReference type="Pfam" id="PF22195">
    <property type="entry name" value="TSP1_CFP_C"/>
    <property type="match status" value="1"/>
</dbReference>
<keyword evidence="9" id="KW-1185">Reference proteome</keyword>
<evidence type="ECO:0000313" key="9">
    <source>
        <dbReference type="Proteomes" id="UP000694380"/>
    </source>
</evidence>